<organism evidence="2 3">
    <name type="scientific">Ceriporiopsis subvermispora (strain B)</name>
    <name type="common">White-rot fungus</name>
    <name type="synonym">Gelatoporia subvermispora</name>
    <dbReference type="NCBI Taxonomy" id="914234"/>
    <lineage>
        <taxon>Eukaryota</taxon>
        <taxon>Fungi</taxon>
        <taxon>Dikarya</taxon>
        <taxon>Basidiomycota</taxon>
        <taxon>Agaricomycotina</taxon>
        <taxon>Agaricomycetes</taxon>
        <taxon>Polyporales</taxon>
        <taxon>Gelatoporiaceae</taxon>
        <taxon>Gelatoporia</taxon>
    </lineage>
</organism>
<protein>
    <submittedName>
        <fullName evidence="2">Uncharacterized protein</fullName>
    </submittedName>
</protein>
<feature type="region of interest" description="Disordered" evidence="1">
    <location>
        <begin position="141"/>
        <end position="160"/>
    </location>
</feature>
<dbReference type="STRING" id="914234.M2Q4B5"/>
<dbReference type="EMBL" id="KB445816">
    <property type="protein sequence ID" value="EMD31643.1"/>
    <property type="molecule type" value="Genomic_DNA"/>
</dbReference>
<feature type="non-terminal residue" evidence="2">
    <location>
        <position position="231"/>
    </location>
</feature>
<name>M2Q4B5_CERS8</name>
<evidence type="ECO:0000313" key="3">
    <source>
        <dbReference type="Proteomes" id="UP000016930"/>
    </source>
</evidence>
<dbReference type="AlphaFoldDB" id="M2Q4B5"/>
<feature type="compositionally biased region" description="Basic and acidic residues" evidence="1">
    <location>
        <begin position="91"/>
        <end position="109"/>
    </location>
</feature>
<keyword evidence="3" id="KW-1185">Reference proteome</keyword>
<evidence type="ECO:0000313" key="2">
    <source>
        <dbReference type="EMBL" id="EMD31643.1"/>
    </source>
</evidence>
<sequence length="231" mass="24948">QMRSRVTVCKRLNLKCDRRTPCGSYLKRDSTARCIYSAAAAEKVDVQSLRNRLMNVEGTLEQLTTGSPAQFKAPFGVQPGSGGCARIRNPLRGDERAPARPRAPRDGRGRQLRRHQPRGRREHMARRARGARHRPAHACCRPYHKHEPSSKRRAPAHSGLGCAPGPDRGVLRARGIAAAGDAGAACAAPLALSAATAPERAGRHDAAAPVLQRAPLCAARRGDVCVGRECR</sequence>
<dbReference type="OrthoDB" id="2269373at2759"/>
<feature type="region of interest" description="Disordered" evidence="1">
    <location>
        <begin position="70"/>
        <end position="136"/>
    </location>
</feature>
<dbReference type="Proteomes" id="UP000016930">
    <property type="component" value="Unassembled WGS sequence"/>
</dbReference>
<feature type="compositionally biased region" description="Basic residues" evidence="1">
    <location>
        <begin position="110"/>
        <end position="136"/>
    </location>
</feature>
<gene>
    <name evidence="2" type="ORF">CERSUDRAFT_59700</name>
</gene>
<proteinExistence type="predicted"/>
<accession>M2Q4B5</accession>
<evidence type="ECO:0000256" key="1">
    <source>
        <dbReference type="SAM" id="MobiDB-lite"/>
    </source>
</evidence>
<dbReference type="HOGENOM" id="CLU_1202317_0_0_1"/>
<reference evidence="2 3" key="1">
    <citation type="journal article" date="2012" name="Proc. Natl. Acad. Sci. U.S.A.">
        <title>Comparative genomics of Ceriporiopsis subvermispora and Phanerochaete chrysosporium provide insight into selective ligninolysis.</title>
        <authorList>
            <person name="Fernandez-Fueyo E."/>
            <person name="Ruiz-Duenas F.J."/>
            <person name="Ferreira P."/>
            <person name="Floudas D."/>
            <person name="Hibbett D.S."/>
            <person name="Canessa P."/>
            <person name="Larrondo L.F."/>
            <person name="James T.Y."/>
            <person name="Seelenfreund D."/>
            <person name="Lobos S."/>
            <person name="Polanco R."/>
            <person name="Tello M."/>
            <person name="Honda Y."/>
            <person name="Watanabe T."/>
            <person name="Watanabe T."/>
            <person name="Ryu J.S."/>
            <person name="Kubicek C.P."/>
            <person name="Schmoll M."/>
            <person name="Gaskell J."/>
            <person name="Hammel K.E."/>
            <person name="St John F.J."/>
            <person name="Vanden Wymelenberg A."/>
            <person name="Sabat G."/>
            <person name="Splinter BonDurant S."/>
            <person name="Syed K."/>
            <person name="Yadav J.S."/>
            <person name="Doddapaneni H."/>
            <person name="Subramanian V."/>
            <person name="Lavin J.L."/>
            <person name="Oguiza J.A."/>
            <person name="Perez G."/>
            <person name="Pisabarro A.G."/>
            <person name="Ramirez L."/>
            <person name="Santoyo F."/>
            <person name="Master E."/>
            <person name="Coutinho P.M."/>
            <person name="Henrissat B."/>
            <person name="Lombard V."/>
            <person name="Magnuson J.K."/>
            <person name="Kuees U."/>
            <person name="Hori C."/>
            <person name="Igarashi K."/>
            <person name="Samejima M."/>
            <person name="Held B.W."/>
            <person name="Barry K.W."/>
            <person name="LaButti K.M."/>
            <person name="Lapidus A."/>
            <person name="Lindquist E.A."/>
            <person name="Lucas S.M."/>
            <person name="Riley R."/>
            <person name="Salamov A.A."/>
            <person name="Hoffmeister D."/>
            <person name="Schwenk D."/>
            <person name="Hadar Y."/>
            <person name="Yarden O."/>
            <person name="de Vries R.P."/>
            <person name="Wiebenga A."/>
            <person name="Stenlid J."/>
            <person name="Eastwood D."/>
            <person name="Grigoriev I.V."/>
            <person name="Berka R.M."/>
            <person name="Blanchette R.A."/>
            <person name="Kersten P."/>
            <person name="Martinez A.T."/>
            <person name="Vicuna R."/>
            <person name="Cullen D."/>
        </authorList>
    </citation>
    <scope>NUCLEOTIDE SEQUENCE [LARGE SCALE GENOMIC DNA]</scope>
    <source>
        <strain evidence="2 3">B</strain>
    </source>
</reference>